<dbReference type="STRING" id="1005928.SAMN04487859_10941"/>
<dbReference type="PROSITE" id="PS51782">
    <property type="entry name" value="LYSM"/>
    <property type="match status" value="1"/>
</dbReference>
<keyword evidence="1 2" id="KW-0732">Signal</keyword>
<evidence type="ECO:0000256" key="1">
    <source>
        <dbReference type="ARBA" id="ARBA00022729"/>
    </source>
</evidence>
<evidence type="ECO:0000313" key="5">
    <source>
        <dbReference type="Proteomes" id="UP000198599"/>
    </source>
</evidence>
<feature type="chain" id="PRO_5011768071" evidence="2">
    <location>
        <begin position="24"/>
        <end position="341"/>
    </location>
</feature>
<dbReference type="SMART" id="SM00062">
    <property type="entry name" value="PBPb"/>
    <property type="match status" value="1"/>
</dbReference>
<dbReference type="PANTHER" id="PTHR35936:SF25">
    <property type="entry name" value="ABC TRANSPORTER SUBSTRATE-BINDING PROTEIN"/>
    <property type="match status" value="1"/>
</dbReference>
<dbReference type="InterPro" id="IPR036779">
    <property type="entry name" value="LysM_dom_sf"/>
</dbReference>
<dbReference type="PANTHER" id="PTHR35936">
    <property type="entry name" value="MEMBRANE-BOUND LYTIC MUREIN TRANSGLYCOSYLASE F"/>
    <property type="match status" value="1"/>
</dbReference>
<reference evidence="5" key="1">
    <citation type="submission" date="2016-10" db="EMBL/GenBank/DDBJ databases">
        <authorList>
            <person name="Varghese N."/>
            <person name="Submissions S."/>
        </authorList>
    </citation>
    <scope>NUCLEOTIDE SEQUENCE [LARGE SCALE GENOMIC DNA]</scope>
    <source>
        <strain evidence="5">DSM 28463</strain>
    </source>
</reference>
<dbReference type="Gene3D" id="3.10.350.10">
    <property type="entry name" value="LysM domain"/>
    <property type="match status" value="1"/>
</dbReference>
<organism evidence="4 5">
    <name type="scientific">Roseovarius lutimaris</name>
    <dbReference type="NCBI Taxonomy" id="1005928"/>
    <lineage>
        <taxon>Bacteria</taxon>
        <taxon>Pseudomonadati</taxon>
        <taxon>Pseudomonadota</taxon>
        <taxon>Alphaproteobacteria</taxon>
        <taxon>Rhodobacterales</taxon>
        <taxon>Roseobacteraceae</taxon>
        <taxon>Roseovarius</taxon>
    </lineage>
</organism>
<keyword evidence="5" id="KW-1185">Reference proteome</keyword>
<dbReference type="AlphaFoldDB" id="A0A1I5BZL8"/>
<dbReference type="OrthoDB" id="8479038at2"/>
<gene>
    <name evidence="4" type="ORF">SAMN04487859_10941</name>
</gene>
<proteinExistence type="predicted"/>
<name>A0A1I5BZL8_9RHOB</name>
<accession>A0A1I5BZL8</accession>
<dbReference type="SUPFAM" id="SSF53850">
    <property type="entry name" value="Periplasmic binding protein-like II"/>
    <property type="match status" value="1"/>
</dbReference>
<dbReference type="Proteomes" id="UP000198599">
    <property type="component" value="Unassembled WGS sequence"/>
</dbReference>
<feature type="domain" description="LysM" evidence="3">
    <location>
        <begin position="27"/>
        <end position="77"/>
    </location>
</feature>
<feature type="signal peptide" evidence="2">
    <location>
        <begin position="1"/>
        <end position="23"/>
    </location>
</feature>
<evidence type="ECO:0000256" key="2">
    <source>
        <dbReference type="SAM" id="SignalP"/>
    </source>
</evidence>
<dbReference type="InterPro" id="IPR001638">
    <property type="entry name" value="Solute-binding_3/MltF_N"/>
</dbReference>
<evidence type="ECO:0000259" key="3">
    <source>
        <dbReference type="PROSITE" id="PS51782"/>
    </source>
</evidence>
<dbReference type="Gene3D" id="3.40.190.10">
    <property type="entry name" value="Periplasmic binding protein-like II"/>
    <property type="match status" value="2"/>
</dbReference>
<dbReference type="CDD" id="cd00118">
    <property type="entry name" value="LysM"/>
    <property type="match status" value="1"/>
</dbReference>
<protein>
    <submittedName>
        <fullName evidence="4">Amino acid ABC transporter substrate-binding protein, PAAT family</fullName>
    </submittedName>
</protein>
<dbReference type="RefSeq" id="WP_092837479.1">
    <property type="nucleotide sequence ID" value="NZ_FOVP01000009.1"/>
</dbReference>
<dbReference type="EMBL" id="FOVP01000009">
    <property type="protein sequence ID" value="SFN80193.1"/>
    <property type="molecule type" value="Genomic_DNA"/>
</dbReference>
<dbReference type="InterPro" id="IPR018392">
    <property type="entry name" value="LysM"/>
</dbReference>
<evidence type="ECO:0000313" key="4">
    <source>
        <dbReference type="EMBL" id="SFN80193.1"/>
    </source>
</evidence>
<sequence length="341" mass="37482">MVSAFKDVITAAVLLVLPGMANAFCDVTYRTQPGDTLASIAAAHYDDQDQWTLIYYANQANLSDNQQAVGPGTELYIPCPASNAVADATPLLQSGAEMTLLTRGNNPPFTDQNWPGNGLVTELLNAALELSPAPVPYEVIWVDDRTQHLFPLLDEQRYDMGFPWVKPDCAAAKGGKICQNFHFSDPVLDLPIMLFKRADSALTYKSDADIVGRHLCRPASAISDDLDRADRRWLSEGKVTLIQPPSPEACFEALMAGEVDAVTVNVFEGASKIVAMGLRGRVVPLDPPLSREALHVVISKKHWRGTTHLYRVNAGLKALRDSGRYAEIVERHLGIFWQQLQ</sequence>